<dbReference type="GO" id="GO:0008251">
    <property type="term" value="F:tRNA-specific adenosine deaminase activity"/>
    <property type="evidence" value="ECO:0007669"/>
    <property type="project" value="TreeGrafter"/>
</dbReference>
<sequence>MKGLPSILVRKTGQQDTSFQLAKGISFHMYISQSACGDASMAALLKSQSEEERKANESKALMFLEKKMETPAATMVIAPSSNQVLRGRADFTSMGVLRTKPGRVDAEPTLSMSCSDKIAMWNVLGLGGALLSHFVEPLYLESIVVGDLYDSEAMERAFCERVSGINDLPAPYKVTRPKLFATNRDFFWSKTSVSSRHEIKPIPADTSIAWNASHPRDSEAITNGRRQGFAAKAGTWSAKARSPICKALLFEEFQSLLEIIPLHERSMSLGQIDFSRLSYRDVKRANTSYQTAKAALFDQKFQSWVVNPAELEEFYMEVVPVVGRKRNREDDPEDSRNAKHRDGSG</sequence>
<dbReference type="GO" id="GO:0006396">
    <property type="term" value="P:RNA processing"/>
    <property type="evidence" value="ECO:0007669"/>
    <property type="project" value="InterPro"/>
</dbReference>
<dbReference type="InParanoid" id="A0A0L0HK86"/>
<dbReference type="OrthoDB" id="10268011at2759"/>
<dbReference type="eggNOG" id="KOG2777">
    <property type="taxonomic scope" value="Eukaryota"/>
</dbReference>
<feature type="compositionally biased region" description="Basic and acidic residues" evidence="1">
    <location>
        <begin position="334"/>
        <end position="345"/>
    </location>
</feature>
<feature type="region of interest" description="Disordered" evidence="1">
    <location>
        <begin position="325"/>
        <end position="345"/>
    </location>
</feature>
<dbReference type="Proteomes" id="UP000053201">
    <property type="component" value="Unassembled WGS sequence"/>
</dbReference>
<protein>
    <recommendedName>
        <fullName evidence="2">A to I editase domain-containing protein</fullName>
    </recommendedName>
</protein>
<evidence type="ECO:0000313" key="3">
    <source>
        <dbReference type="EMBL" id="KND01305.1"/>
    </source>
</evidence>
<feature type="domain" description="A to I editase" evidence="2">
    <location>
        <begin position="9"/>
        <end position="314"/>
    </location>
</feature>
<organism evidence="3 4">
    <name type="scientific">Spizellomyces punctatus (strain DAOM BR117)</name>
    <dbReference type="NCBI Taxonomy" id="645134"/>
    <lineage>
        <taxon>Eukaryota</taxon>
        <taxon>Fungi</taxon>
        <taxon>Fungi incertae sedis</taxon>
        <taxon>Chytridiomycota</taxon>
        <taxon>Chytridiomycota incertae sedis</taxon>
        <taxon>Chytridiomycetes</taxon>
        <taxon>Spizellomycetales</taxon>
        <taxon>Spizellomycetaceae</taxon>
        <taxon>Spizellomyces</taxon>
    </lineage>
</organism>
<accession>A0A0L0HK86</accession>
<dbReference type="SMART" id="SM00552">
    <property type="entry name" value="ADEAMc"/>
    <property type="match status" value="1"/>
</dbReference>
<dbReference type="OMA" id="HPKKITY"/>
<dbReference type="STRING" id="645134.A0A0L0HK86"/>
<dbReference type="AlphaFoldDB" id="A0A0L0HK86"/>
<dbReference type="GO" id="GO:0003725">
    <property type="term" value="F:double-stranded RNA binding"/>
    <property type="evidence" value="ECO:0007669"/>
    <property type="project" value="TreeGrafter"/>
</dbReference>
<dbReference type="GO" id="GO:0005737">
    <property type="term" value="C:cytoplasm"/>
    <property type="evidence" value="ECO:0007669"/>
    <property type="project" value="TreeGrafter"/>
</dbReference>
<dbReference type="PANTHER" id="PTHR10910">
    <property type="entry name" value="EUKARYOTE SPECIFIC DSRNA BINDING PROTEIN"/>
    <property type="match status" value="1"/>
</dbReference>
<evidence type="ECO:0000259" key="2">
    <source>
        <dbReference type="PROSITE" id="PS50141"/>
    </source>
</evidence>
<evidence type="ECO:0000313" key="4">
    <source>
        <dbReference type="Proteomes" id="UP000053201"/>
    </source>
</evidence>
<proteinExistence type="predicted"/>
<dbReference type="GO" id="GO:0006382">
    <property type="term" value="P:adenosine to inosine editing"/>
    <property type="evidence" value="ECO:0007669"/>
    <property type="project" value="TreeGrafter"/>
</dbReference>
<dbReference type="GO" id="GO:0003726">
    <property type="term" value="F:double-stranded RNA adenosine deaminase activity"/>
    <property type="evidence" value="ECO:0007669"/>
    <property type="project" value="TreeGrafter"/>
</dbReference>
<dbReference type="PANTHER" id="PTHR10910:SF62">
    <property type="entry name" value="AT07585P-RELATED"/>
    <property type="match status" value="1"/>
</dbReference>
<dbReference type="FunCoup" id="A0A0L0HK86">
    <property type="interactions" value="440"/>
</dbReference>
<dbReference type="InterPro" id="IPR002466">
    <property type="entry name" value="A_deamin"/>
</dbReference>
<keyword evidence="4" id="KW-1185">Reference proteome</keyword>
<name>A0A0L0HK86_SPIPD</name>
<dbReference type="PROSITE" id="PS50141">
    <property type="entry name" value="A_DEAMIN_EDITASE"/>
    <property type="match status" value="1"/>
</dbReference>
<dbReference type="VEuPathDB" id="FungiDB:SPPG_03115"/>
<dbReference type="EMBL" id="KQ257454">
    <property type="protein sequence ID" value="KND01305.1"/>
    <property type="molecule type" value="Genomic_DNA"/>
</dbReference>
<dbReference type="Pfam" id="PF02137">
    <property type="entry name" value="A_deamin"/>
    <property type="match status" value="1"/>
</dbReference>
<dbReference type="GeneID" id="27686656"/>
<evidence type="ECO:0000256" key="1">
    <source>
        <dbReference type="SAM" id="MobiDB-lite"/>
    </source>
</evidence>
<dbReference type="RefSeq" id="XP_016609344.1">
    <property type="nucleotide sequence ID" value="XM_016751397.1"/>
</dbReference>
<reference evidence="3 4" key="1">
    <citation type="submission" date="2009-08" db="EMBL/GenBank/DDBJ databases">
        <title>The Genome Sequence of Spizellomyces punctatus strain DAOM BR117.</title>
        <authorList>
            <consortium name="The Broad Institute Genome Sequencing Platform"/>
            <person name="Russ C."/>
            <person name="Cuomo C."/>
            <person name="Shea T."/>
            <person name="Young S.K."/>
            <person name="Zeng Q."/>
            <person name="Koehrsen M."/>
            <person name="Haas B."/>
            <person name="Borodovsky M."/>
            <person name="Guigo R."/>
            <person name="Alvarado L."/>
            <person name="Berlin A."/>
            <person name="Bochicchio J."/>
            <person name="Borenstein D."/>
            <person name="Chapman S."/>
            <person name="Chen Z."/>
            <person name="Engels R."/>
            <person name="Freedman E."/>
            <person name="Gellesch M."/>
            <person name="Goldberg J."/>
            <person name="Griggs A."/>
            <person name="Gujja S."/>
            <person name="Heiman D."/>
            <person name="Hepburn T."/>
            <person name="Howarth C."/>
            <person name="Jen D."/>
            <person name="Larson L."/>
            <person name="Lewis B."/>
            <person name="Mehta T."/>
            <person name="Park D."/>
            <person name="Pearson M."/>
            <person name="Roberts A."/>
            <person name="Saif S."/>
            <person name="Shenoy N."/>
            <person name="Sisk P."/>
            <person name="Stolte C."/>
            <person name="Sykes S."/>
            <person name="Thomson T."/>
            <person name="Walk T."/>
            <person name="White J."/>
            <person name="Yandava C."/>
            <person name="Burger G."/>
            <person name="Gray M.W."/>
            <person name="Holland P.W.H."/>
            <person name="King N."/>
            <person name="Lang F.B.F."/>
            <person name="Roger A.J."/>
            <person name="Ruiz-Trillo I."/>
            <person name="Lander E."/>
            <person name="Nusbaum C."/>
        </authorList>
    </citation>
    <scope>NUCLEOTIDE SEQUENCE [LARGE SCALE GENOMIC DNA]</scope>
    <source>
        <strain evidence="3 4">DAOM BR117</strain>
    </source>
</reference>
<gene>
    <name evidence="3" type="ORF">SPPG_03115</name>
</gene>
<dbReference type="GO" id="GO:0005730">
    <property type="term" value="C:nucleolus"/>
    <property type="evidence" value="ECO:0007669"/>
    <property type="project" value="TreeGrafter"/>
</dbReference>